<dbReference type="EMBL" id="AP009608">
    <property type="protein sequence ID" value="BAH69808.1"/>
    <property type="molecule type" value="Genomic_DNA"/>
</dbReference>
<evidence type="ECO:0000256" key="1">
    <source>
        <dbReference type="ARBA" id="ARBA00023172"/>
    </source>
</evidence>
<dbReference type="eggNOG" id="COG2826">
    <property type="taxonomic scope" value="Bacteria"/>
</dbReference>
<evidence type="ECO:0000313" key="3">
    <source>
        <dbReference type="EMBL" id="BAH69808.1"/>
    </source>
</evidence>
<dbReference type="GO" id="GO:0003676">
    <property type="term" value="F:nucleic acid binding"/>
    <property type="evidence" value="ECO:0007669"/>
    <property type="project" value="InterPro"/>
</dbReference>
<dbReference type="InterPro" id="IPR053392">
    <property type="entry name" value="Transposase_IS30-like"/>
</dbReference>
<dbReference type="Pfam" id="PF13936">
    <property type="entry name" value="HTH_38"/>
    <property type="match status" value="1"/>
</dbReference>
<dbReference type="AlphaFoldDB" id="C4XF86"/>
<dbReference type="InterPro" id="IPR012337">
    <property type="entry name" value="RNaseH-like_sf"/>
</dbReference>
<dbReference type="GO" id="GO:0015074">
    <property type="term" value="P:DNA integration"/>
    <property type="evidence" value="ECO:0007669"/>
    <property type="project" value="InterPro"/>
</dbReference>
<name>C4XF86_MYCFP</name>
<dbReference type="GO" id="GO:0005829">
    <property type="term" value="C:cytosol"/>
    <property type="evidence" value="ECO:0007669"/>
    <property type="project" value="TreeGrafter"/>
</dbReference>
<organism evidence="3 4">
    <name type="scientific">Mycoplasmopsis fermentans (strain ATCC 19989 / NBRC 14854 / NCTC 10117 / PG18)</name>
    <name type="common">Mycoplasma fermentans</name>
    <dbReference type="NCBI Taxonomy" id="496833"/>
    <lineage>
        <taxon>Bacteria</taxon>
        <taxon>Bacillati</taxon>
        <taxon>Mycoplasmatota</taxon>
        <taxon>Mycoplasmoidales</taxon>
        <taxon>Metamycoplasmataceae</taxon>
        <taxon>Mycoplasmopsis</taxon>
    </lineage>
</organism>
<dbReference type="InterPro" id="IPR025246">
    <property type="entry name" value="IS30-like_HTH"/>
</dbReference>
<accession>C4XF86</accession>
<dbReference type="Proteomes" id="UP000006810">
    <property type="component" value="Chromosome"/>
</dbReference>
<protein>
    <recommendedName>
        <fullName evidence="2">Integrase catalytic domain-containing protein</fullName>
    </recommendedName>
</protein>
<keyword evidence="1" id="KW-0233">DNA recombination</keyword>
<keyword evidence="4" id="KW-1185">Reference proteome</keyword>
<evidence type="ECO:0000313" key="4">
    <source>
        <dbReference type="Proteomes" id="UP000006810"/>
    </source>
</evidence>
<dbReference type="GO" id="GO:0004803">
    <property type="term" value="F:transposase activity"/>
    <property type="evidence" value="ECO:0007669"/>
    <property type="project" value="TreeGrafter"/>
</dbReference>
<dbReference type="PATRIC" id="fig|496833.3.peg.129"/>
<dbReference type="PROSITE" id="PS50994">
    <property type="entry name" value="INTEGRASE"/>
    <property type="match status" value="1"/>
</dbReference>
<dbReference type="HOGENOM" id="CLU_035706_0_2_14"/>
<dbReference type="InterPro" id="IPR001584">
    <property type="entry name" value="Integrase_cat-core"/>
</dbReference>
<evidence type="ECO:0000259" key="2">
    <source>
        <dbReference type="PROSITE" id="PS50994"/>
    </source>
</evidence>
<dbReference type="GO" id="GO:0006310">
    <property type="term" value="P:DNA recombination"/>
    <property type="evidence" value="ECO:0007669"/>
    <property type="project" value="UniProtKB-KW"/>
</dbReference>
<dbReference type="GO" id="GO:0032196">
    <property type="term" value="P:transposition"/>
    <property type="evidence" value="ECO:0007669"/>
    <property type="project" value="TreeGrafter"/>
</dbReference>
<dbReference type="PANTHER" id="PTHR10948:SF23">
    <property type="entry name" value="TRANSPOSASE INSI FOR INSERTION SEQUENCE ELEMENT IS30A-RELATED"/>
    <property type="match status" value="1"/>
</dbReference>
<proteinExistence type="predicted"/>
<dbReference type="PANTHER" id="PTHR10948">
    <property type="entry name" value="TRANSPOSASE"/>
    <property type="match status" value="1"/>
</dbReference>
<dbReference type="NCBIfam" id="NF033563">
    <property type="entry name" value="transpos_IS30"/>
    <property type="match status" value="1"/>
</dbReference>
<dbReference type="KEGG" id="mfp:MBIO_0543"/>
<gene>
    <name evidence="3" type="ordered locus">MBIO_0543</name>
</gene>
<dbReference type="SUPFAM" id="SSF53098">
    <property type="entry name" value="Ribonuclease H-like"/>
    <property type="match status" value="1"/>
</dbReference>
<sequence>MKSIMGEVFFIKKVTQRVFGDCHEKMQKKLSWNERTVLEYLLWATNYSITKIAKILGYSRTTINNEIKNNSTFLGYFALDAIEKIITREKWKNHFKFLNNLNKYKEFSSLFKKEYDGKMWTVKLTIEKIKNLYPNIDVPSFKTVYNWIKSGYWILNWKSLLRKVYKKGGKREKQSAARRLVGARYVRPFWSRPANINERNEFGHWEIDLIVGKSKGTHCHLLSFTERVSRYGFLVKIPNKNPWNLNLYLWNLIWKHKLNVKSITQDNGLEFSTLFFIGYKLKIFIYKADPCASFQRGSNENFNGLVRRFFKKKTNFDDITEEEILKVQNEINNRPREIFGYLSALEMYEKLNAENPWNSTGIDKVLYGKQKRNWESNKNRNLFFKKIKKLK</sequence>
<dbReference type="InterPro" id="IPR036397">
    <property type="entry name" value="RNaseH_sf"/>
</dbReference>
<reference evidence="3 4" key="1">
    <citation type="journal article" date="2009" name="Curr. Microbiol.">
        <title>Molecular cloning and expression of a novel cholinephosphotransferase involved in glycoglycerophospholipid biosynthesis of Mycoplasma fermentans.</title>
        <authorList>
            <person name="Ishida N."/>
            <person name="Irikura D."/>
            <person name="Matsuda K."/>
            <person name="Sato S."/>
            <person name="Asano K."/>
        </authorList>
    </citation>
    <scope>NUCLEOTIDE SEQUENCE [LARGE SCALE GENOMIC DNA]</scope>
    <source>
        <strain evidence="4">ATCC 19989 / NBRC 14854 / NCTC 10117 / PG18</strain>
    </source>
</reference>
<dbReference type="InterPro" id="IPR051917">
    <property type="entry name" value="Transposase-Integrase"/>
</dbReference>
<feature type="domain" description="Integrase catalytic" evidence="2">
    <location>
        <begin position="189"/>
        <end position="352"/>
    </location>
</feature>
<dbReference type="Gene3D" id="3.30.420.10">
    <property type="entry name" value="Ribonuclease H-like superfamily/Ribonuclease H"/>
    <property type="match status" value="1"/>
</dbReference>